<dbReference type="SUPFAM" id="SSF53850">
    <property type="entry name" value="Periplasmic binding protein-like II"/>
    <property type="match status" value="1"/>
</dbReference>
<dbReference type="PROSITE" id="PS01039">
    <property type="entry name" value="SBP_BACTERIAL_3"/>
    <property type="match status" value="1"/>
</dbReference>
<reference evidence="8 9" key="1">
    <citation type="submission" date="2020-04" db="EMBL/GenBank/DDBJ databases">
        <title>Draft Genome Sequence of Streptomyces morookaense DSM 40503, an 8-azaguanine-producing strain.</title>
        <authorList>
            <person name="Qi J."/>
            <person name="Gao J.-M."/>
        </authorList>
    </citation>
    <scope>NUCLEOTIDE SEQUENCE [LARGE SCALE GENOMIC DNA]</scope>
    <source>
        <strain evidence="8 9">DSM 40503</strain>
    </source>
</reference>
<evidence type="ECO:0000256" key="6">
    <source>
        <dbReference type="SAM" id="SignalP"/>
    </source>
</evidence>
<dbReference type="PANTHER" id="PTHR30085:SF6">
    <property type="entry name" value="ABC TRANSPORTER GLUTAMINE-BINDING PROTEIN GLNH"/>
    <property type="match status" value="1"/>
</dbReference>
<comment type="caution">
    <text evidence="8">The sequence shown here is derived from an EMBL/GenBank/DDBJ whole genome shotgun (WGS) entry which is preliminary data.</text>
</comment>
<dbReference type="InterPro" id="IPR051455">
    <property type="entry name" value="Bact_solute-bind_prot3"/>
</dbReference>
<dbReference type="InterPro" id="IPR001638">
    <property type="entry name" value="Solute-binding_3/MltF_N"/>
</dbReference>
<evidence type="ECO:0000313" key="8">
    <source>
        <dbReference type="EMBL" id="NVK79848.1"/>
    </source>
</evidence>
<organism evidence="8 9">
    <name type="scientific">Streptomyces morookaense</name>
    <name type="common">Streptoverticillium morookaense</name>
    <dbReference type="NCBI Taxonomy" id="1970"/>
    <lineage>
        <taxon>Bacteria</taxon>
        <taxon>Bacillati</taxon>
        <taxon>Actinomycetota</taxon>
        <taxon>Actinomycetes</taxon>
        <taxon>Kitasatosporales</taxon>
        <taxon>Streptomycetaceae</taxon>
        <taxon>Streptomyces</taxon>
    </lineage>
</organism>
<dbReference type="GO" id="GO:0030288">
    <property type="term" value="C:outer membrane-bounded periplasmic space"/>
    <property type="evidence" value="ECO:0007669"/>
    <property type="project" value="TreeGrafter"/>
</dbReference>
<evidence type="ECO:0000313" key="9">
    <source>
        <dbReference type="Proteomes" id="UP000587462"/>
    </source>
</evidence>
<comment type="similarity">
    <text evidence="1 4">Belongs to the bacterial solute-binding protein 3 family.</text>
</comment>
<dbReference type="PROSITE" id="PS51257">
    <property type="entry name" value="PROKAR_LIPOPROTEIN"/>
    <property type="match status" value="1"/>
</dbReference>
<dbReference type="PANTHER" id="PTHR30085">
    <property type="entry name" value="AMINO ACID ABC TRANSPORTER PERMEASE"/>
    <property type="match status" value="1"/>
</dbReference>
<protein>
    <submittedName>
        <fullName evidence="8">Glutamate ABC transporter substrate-binding protein</fullName>
    </submittedName>
</protein>
<dbReference type="SMART" id="SM00062">
    <property type="entry name" value="PBPb"/>
    <property type="match status" value="1"/>
</dbReference>
<evidence type="ECO:0000259" key="7">
    <source>
        <dbReference type="SMART" id="SM00062"/>
    </source>
</evidence>
<evidence type="ECO:0000256" key="5">
    <source>
        <dbReference type="SAM" id="MobiDB-lite"/>
    </source>
</evidence>
<dbReference type="InterPro" id="IPR018313">
    <property type="entry name" value="SBP_3_CS"/>
</dbReference>
<dbReference type="Gene3D" id="3.40.190.10">
    <property type="entry name" value="Periplasmic binding protein-like II"/>
    <property type="match status" value="2"/>
</dbReference>
<dbReference type="AlphaFoldDB" id="A0A7Y7E8C4"/>
<keyword evidence="2" id="KW-0813">Transport</keyword>
<dbReference type="EMBL" id="JABBXF010000043">
    <property type="protein sequence ID" value="NVK79848.1"/>
    <property type="molecule type" value="Genomic_DNA"/>
</dbReference>
<sequence length="309" mass="32282">MKLRNTAAAAVVVLALAASATACGKSGSPNDNGDKGDKASGGASAPAVPTYPVNTSADVKGSPVFEKIKGKTITIGTKADQPGLGYENPGTKKRTGFDVEIARMIAADLGFDEKHITFKTVPSEARETQIASGGVDLYVGTYTINDERKKQVGFAGPYYVAGQDLLVKADSSVKGPEDLKGKKVCSATGSTPLQRIKEPKYGVAEAKAQQGYQLCVQDLVNGTVDAVTTDDAILKGYAAENKGALKVVGKPFSKEPYGVGLKKDDAALREAVNKAIEAHEKNGDWKKAYDATLGLSGTQAPAPPAIERY</sequence>
<dbReference type="RefSeq" id="WP_171083206.1">
    <property type="nucleotide sequence ID" value="NZ_BNBU01000016.1"/>
</dbReference>
<dbReference type="Proteomes" id="UP000587462">
    <property type="component" value="Unassembled WGS sequence"/>
</dbReference>
<accession>A0A7Y7E8C4</accession>
<evidence type="ECO:0000256" key="4">
    <source>
        <dbReference type="RuleBase" id="RU003744"/>
    </source>
</evidence>
<feature type="signal peptide" evidence="6">
    <location>
        <begin position="1"/>
        <end position="22"/>
    </location>
</feature>
<evidence type="ECO:0000256" key="1">
    <source>
        <dbReference type="ARBA" id="ARBA00010333"/>
    </source>
</evidence>
<keyword evidence="3 6" id="KW-0732">Signal</keyword>
<dbReference type="GO" id="GO:0005576">
    <property type="term" value="C:extracellular region"/>
    <property type="evidence" value="ECO:0007669"/>
    <property type="project" value="TreeGrafter"/>
</dbReference>
<feature type="region of interest" description="Disordered" evidence="5">
    <location>
        <begin position="22"/>
        <end position="51"/>
    </location>
</feature>
<name>A0A7Y7E8C4_STRMO</name>
<dbReference type="Pfam" id="PF00497">
    <property type="entry name" value="SBP_bac_3"/>
    <property type="match status" value="1"/>
</dbReference>
<feature type="chain" id="PRO_5038994732" evidence="6">
    <location>
        <begin position="23"/>
        <end position="309"/>
    </location>
</feature>
<proteinExistence type="inferred from homology"/>
<evidence type="ECO:0000256" key="2">
    <source>
        <dbReference type="ARBA" id="ARBA00022448"/>
    </source>
</evidence>
<gene>
    <name evidence="8" type="ORF">HG542_19535</name>
</gene>
<dbReference type="GO" id="GO:0006865">
    <property type="term" value="P:amino acid transport"/>
    <property type="evidence" value="ECO:0007669"/>
    <property type="project" value="TreeGrafter"/>
</dbReference>
<dbReference type="CDD" id="cd13690">
    <property type="entry name" value="PBP2_GluB"/>
    <property type="match status" value="1"/>
</dbReference>
<keyword evidence="9" id="KW-1185">Reference proteome</keyword>
<evidence type="ECO:0000256" key="3">
    <source>
        <dbReference type="ARBA" id="ARBA00022729"/>
    </source>
</evidence>
<feature type="domain" description="Solute-binding protein family 3/N-terminal" evidence="7">
    <location>
        <begin position="72"/>
        <end position="296"/>
    </location>
</feature>